<dbReference type="GO" id="GO:0000160">
    <property type="term" value="P:phosphorelay signal transduction system"/>
    <property type="evidence" value="ECO:0007669"/>
    <property type="project" value="InterPro"/>
</dbReference>
<reference evidence="4 5" key="1">
    <citation type="submission" date="2019-07" db="EMBL/GenBank/DDBJ databases">
        <title>The pathways for chlorine oxyanion respiration interact through the shared metabolite chlorate.</title>
        <authorList>
            <person name="Barnum T.P."/>
            <person name="Cheng Y."/>
            <person name="Hill K.A."/>
            <person name="Lucas L.N."/>
            <person name="Carlson H.K."/>
            <person name="Coates J.D."/>
        </authorList>
    </citation>
    <scope>NUCLEOTIDE SEQUENCE [LARGE SCALE GENOMIC DNA]</scope>
    <source>
        <strain evidence="4">BK-3</strain>
    </source>
</reference>
<dbReference type="Proteomes" id="UP000317355">
    <property type="component" value="Unassembled WGS sequence"/>
</dbReference>
<feature type="domain" description="Response regulatory" evidence="3">
    <location>
        <begin position="7"/>
        <end position="117"/>
    </location>
</feature>
<evidence type="ECO:0000256" key="2">
    <source>
        <dbReference type="PROSITE-ProRule" id="PRU00169"/>
    </source>
</evidence>
<dbReference type="PANTHER" id="PTHR44591">
    <property type="entry name" value="STRESS RESPONSE REGULATOR PROTEIN 1"/>
    <property type="match status" value="1"/>
</dbReference>
<evidence type="ECO:0000313" key="4">
    <source>
        <dbReference type="EMBL" id="TVT59873.1"/>
    </source>
</evidence>
<dbReference type="SMART" id="SM00448">
    <property type="entry name" value="REC"/>
    <property type="match status" value="1"/>
</dbReference>
<dbReference type="PANTHER" id="PTHR44591:SF3">
    <property type="entry name" value="RESPONSE REGULATORY DOMAIN-CONTAINING PROTEIN"/>
    <property type="match status" value="1"/>
</dbReference>
<proteinExistence type="predicted"/>
<sequence>MKSQPKHLLIVEDNRSLRQMLTWEFEDLGYRVTSVDCCSTALAAAGRVPLDLALLDYNLPDGCGTELTVQLRAMYPDLQIVICSGRTNGESIDPALCRFEPKPVTAKKLHGLFQSLGKPVPN</sequence>
<feature type="modified residue" description="4-aspartylphosphate" evidence="2">
    <location>
        <position position="56"/>
    </location>
</feature>
<dbReference type="CDD" id="cd00156">
    <property type="entry name" value="REC"/>
    <property type="match status" value="1"/>
</dbReference>
<gene>
    <name evidence="4" type="ORF">FHK82_02525</name>
</gene>
<dbReference type="Gene3D" id="3.40.50.2300">
    <property type="match status" value="1"/>
</dbReference>
<protein>
    <submittedName>
        <fullName evidence="4">Response regulator</fullName>
    </submittedName>
</protein>
<evidence type="ECO:0000259" key="3">
    <source>
        <dbReference type="PROSITE" id="PS50110"/>
    </source>
</evidence>
<name>A0A558DG74_9GAMM</name>
<dbReference type="AlphaFoldDB" id="A0A558DG74"/>
<dbReference type="InterPro" id="IPR050595">
    <property type="entry name" value="Bact_response_regulator"/>
</dbReference>
<organism evidence="4 5">
    <name type="scientific">Sedimenticola thiotaurini</name>
    <dbReference type="NCBI Taxonomy" id="1543721"/>
    <lineage>
        <taxon>Bacteria</taxon>
        <taxon>Pseudomonadati</taxon>
        <taxon>Pseudomonadota</taxon>
        <taxon>Gammaproteobacteria</taxon>
        <taxon>Chromatiales</taxon>
        <taxon>Sedimenticolaceae</taxon>
        <taxon>Sedimenticola</taxon>
    </lineage>
</organism>
<keyword evidence="1 2" id="KW-0597">Phosphoprotein</keyword>
<dbReference type="InterPro" id="IPR001789">
    <property type="entry name" value="Sig_transdc_resp-reg_receiver"/>
</dbReference>
<dbReference type="Pfam" id="PF00072">
    <property type="entry name" value="Response_reg"/>
    <property type="match status" value="1"/>
</dbReference>
<dbReference type="InterPro" id="IPR011006">
    <property type="entry name" value="CheY-like_superfamily"/>
</dbReference>
<dbReference type="EMBL" id="VMRY01000003">
    <property type="protein sequence ID" value="TVT59873.1"/>
    <property type="molecule type" value="Genomic_DNA"/>
</dbReference>
<evidence type="ECO:0000256" key="1">
    <source>
        <dbReference type="ARBA" id="ARBA00022553"/>
    </source>
</evidence>
<accession>A0A558DG74</accession>
<evidence type="ECO:0000313" key="5">
    <source>
        <dbReference type="Proteomes" id="UP000317355"/>
    </source>
</evidence>
<comment type="caution">
    <text evidence="4">The sequence shown here is derived from an EMBL/GenBank/DDBJ whole genome shotgun (WGS) entry which is preliminary data.</text>
</comment>
<dbReference type="PROSITE" id="PS50110">
    <property type="entry name" value="RESPONSE_REGULATORY"/>
    <property type="match status" value="1"/>
</dbReference>
<dbReference type="SUPFAM" id="SSF52172">
    <property type="entry name" value="CheY-like"/>
    <property type="match status" value="1"/>
</dbReference>